<evidence type="ECO:0000313" key="2">
    <source>
        <dbReference type="Proteomes" id="UP001209878"/>
    </source>
</evidence>
<dbReference type="EMBL" id="JAODUO010000367">
    <property type="protein sequence ID" value="KAK2182090.1"/>
    <property type="molecule type" value="Genomic_DNA"/>
</dbReference>
<comment type="caution">
    <text evidence="1">The sequence shown here is derived from an EMBL/GenBank/DDBJ whole genome shotgun (WGS) entry which is preliminary data.</text>
</comment>
<proteinExistence type="predicted"/>
<accession>A0AAD9L334</accession>
<reference evidence="1" key="1">
    <citation type="journal article" date="2023" name="Mol. Biol. Evol.">
        <title>Third-Generation Sequencing Reveals the Adaptive Role of the Epigenome in Three Deep-Sea Polychaetes.</title>
        <authorList>
            <person name="Perez M."/>
            <person name="Aroh O."/>
            <person name="Sun Y."/>
            <person name="Lan Y."/>
            <person name="Juniper S.K."/>
            <person name="Young C.R."/>
            <person name="Angers B."/>
            <person name="Qian P.Y."/>
        </authorList>
    </citation>
    <scope>NUCLEOTIDE SEQUENCE</scope>
    <source>
        <strain evidence="1">R07B-5</strain>
    </source>
</reference>
<name>A0AAD9L334_RIDPI</name>
<dbReference type="Proteomes" id="UP001209878">
    <property type="component" value="Unassembled WGS sequence"/>
</dbReference>
<protein>
    <submittedName>
        <fullName evidence="1">Uncharacterized protein</fullName>
    </submittedName>
</protein>
<evidence type="ECO:0000313" key="1">
    <source>
        <dbReference type="EMBL" id="KAK2182090.1"/>
    </source>
</evidence>
<organism evidence="1 2">
    <name type="scientific">Ridgeia piscesae</name>
    <name type="common">Tubeworm</name>
    <dbReference type="NCBI Taxonomy" id="27915"/>
    <lineage>
        <taxon>Eukaryota</taxon>
        <taxon>Metazoa</taxon>
        <taxon>Spiralia</taxon>
        <taxon>Lophotrochozoa</taxon>
        <taxon>Annelida</taxon>
        <taxon>Polychaeta</taxon>
        <taxon>Sedentaria</taxon>
        <taxon>Canalipalpata</taxon>
        <taxon>Sabellida</taxon>
        <taxon>Siboglinidae</taxon>
        <taxon>Ridgeia</taxon>
    </lineage>
</organism>
<dbReference type="AlphaFoldDB" id="A0AAD9L334"/>
<gene>
    <name evidence="1" type="ORF">NP493_367g02040</name>
</gene>
<keyword evidence="2" id="KW-1185">Reference proteome</keyword>
<sequence length="141" mass="16529">MLCGTVECNTGDNLLGPMSSKIHYFLYFKIFFKHPGYNEKINIIRFEYVDCYIIVIKEIIQNAFQQFYSDNLTSSYVIYSAHDSSDSQECEALVTAPLRSHSCIKMIDNNAWLQLLFTYGSWEILCREMVYVPEYCDNTFF</sequence>